<evidence type="ECO:0000313" key="3">
    <source>
        <dbReference type="Proteomes" id="UP000015350"/>
    </source>
</evidence>
<reference evidence="2 3" key="1">
    <citation type="submission" date="2013-04" db="EMBL/GenBank/DDBJ databases">
        <authorList>
            <person name="Kuznetsov B."/>
            <person name="Ivanovsky R."/>
        </authorList>
    </citation>
    <scope>NUCLEOTIDE SEQUENCE [LARGE SCALE GENOMIC DNA]</scope>
    <source>
        <strain evidence="2 3">MGU-K5</strain>
    </source>
</reference>
<evidence type="ECO:0000256" key="1">
    <source>
        <dbReference type="SAM" id="MobiDB-lite"/>
    </source>
</evidence>
<dbReference type="OrthoDB" id="7581460at2"/>
<feature type="compositionally biased region" description="Basic and acidic residues" evidence="1">
    <location>
        <begin position="29"/>
        <end position="38"/>
    </location>
</feature>
<dbReference type="RefSeq" id="WP_021131073.1">
    <property type="nucleotide sequence ID" value="NZ_AQPH01000007.1"/>
</dbReference>
<protein>
    <recommendedName>
        <fullName evidence="4">Plasmid recombination enzyme</fullName>
    </recommendedName>
</protein>
<comment type="caution">
    <text evidence="2">The sequence shown here is derived from an EMBL/GenBank/DDBJ whole genome shotgun (WGS) entry which is preliminary data.</text>
</comment>
<feature type="compositionally biased region" description="Polar residues" evidence="1">
    <location>
        <begin position="39"/>
        <end position="49"/>
    </location>
</feature>
<dbReference type="EMBL" id="AQPH01000007">
    <property type="protein sequence ID" value="EPY02948.1"/>
    <property type="molecule type" value="Genomic_DNA"/>
</dbReference>
<evidence type="ECO:0000313" key="2">
    <source>
        <dbReference type="EMBL" id="EPY02948.1"/>
    </source>
</evidence>
<feature type="region of interest" description="Disordered" evidence="1">
    <location>
        <begin position="390"/>
        <end position="412"/>
    </location>
</feature>
<organism evidence="2 3">
    <name type="scientific">Magnetospirillum fulvum MGU-K5</name>
    <dbReference type="NCBI Taxonomy" id="1316936"/>
    <lineage>
        <taxon>Bacteria</taxon>
        <taxon>Pseudomonadati</taxon>
        <taxon>Pseudomonadota</taxon>
        <taxon>Alphaproteobacteria</taxon>
        <taxon>Rhodospirillales</taxon>
        <taxon>Rhodospirillaceae</taxon>
        <taxon>Magnetospirillum</taxon>
    </lineage>
</organism>
<name>S9SFT0_MAGFU</name>
<proteinExistence type="predicted"/>
<dbReference type="STRING" id="1316936.K678_03467"/>
<feature type="region of interest" description="Disordered" evidence="1">
    <location>
        <begin position="29"/>
        <end position="49"/>
    </location>
</feature>
<gene>
    <name evidence="2" type="ORF">K678_03467</name>
</gene>
<evidence type="ECO:0008006" key="4">
    <source>
        <dbReference type="Google" id="ProtNLM"/>
    </source>
</evidence>
<dbReference type="AlphaFoldDB" id="S9SFT0"/>
<dbReference type="Proteomes" id="UP000015350">
    <property type="component" value="Unassembled WGS sequence"/>
</dbReference>
<dbReference type="eggNOG" id="ENOG50348DT">
    <property type="taxonomic scope" value="Bacteria"/>
</dbReference>
<accession>S9SFT0</accession>
<sequence length="412" mass="45784">MTLFAAVRVARIQSITQLRQIESHGLRKDEASAKRVDPSRTSLNLSESRYSPEDPLQLVQAFKAFKTATGASEGGKNAALGLHVLCVVSPGLITEAGDLHNPNNPVNRRAFEQSQEWARRTFGPDSLVAARMDMDETGGGVVDLIVCPTSIKQGGRGRKPKLTISVREALAQVQKEHGAKRSYSALQDSWANHAREHVDERLQRGEPKSETGRVHVVADILRAADAERVASAQARTKAEEALKATESFRAMAEAEARTASEATAAAQHERAYLRERAEGLKVWEDQTAQEIDRKEAALTLREHEVQRAEAALAGRAVEIERQERVLATERTRLEKLAAAYERLTKPLLSFARDVKRWADDFRTLLPERARDAFDSSVAILQRLDDETAEIREGKKEVGPVESAPRPQSRRLW</sequence>
<dbReference type="Gene3D" id="3.30.930.30">
    <property type="match status" value="1"/>
</dbReference>